<reference evidence="3" key="1">
    <citation type="journal article" date="2016" name="Sci. Rep.">
        <title>Molecular characterization of firefly nuptial gifts: a multi-omics approach sheds light on postcopulatory sexual selection.</title>
        <authorList>
            <person name="Al-Wathiqui N."/>
            <person name="Fallon T.R."/>
            <person name="South A."/>
            <person name="Weng J.K."/>
            <person name="Lewis S.M."/>
        </authorList>
    </citation>
    <scope>NUCLEOTIDE SEQUENCE</scope>
</reference>
<feature type="compositionally biased region" description="Low complexity" evidence="1">
    <location>
        <begin position="187"/>
        <end position="216"/>
    </location>
</feature>
<organism evidence="3">
    <name type="scientific">Photinus pyralis</name>
    <name type="common">Common eastern firefly</name>
    <name type="synonym">Lampyris pyralis</name>
    <dbReference type="NCBI Taxonomy" id="7054"/>
    <lineage>
        <taxon>Eukaryota</taxon>
        <taxon>Metazoa</taxon>
        <taxon>Ecdysozoa</taxon>
        <taxon>Arthropoda</taxon>
        <taxon>Hexapoda</taxon>
        <taxon>Insecta</taxon>
        <taxon>Pterygota</taxon>
        <taxon>Neoptera</taxon>
        <taxon>Endopterygota</taxon>
        <taxon>Coleoptera</taxon>
        <taxon>Polyphaga</taxon>
        <taxon>Elateriformia</taxon>
        <taxon>Elateroidea</taxon>
        <taxon>Lampyridae</taxon>
        <taxon>Lampyrinae</taxon>
        <taxon>Photinus</taxon>
    </lineage>
</organism>
<keyword evidence="2" id="KW-0472">Membrane</keyword>
<feature type="compositionally biased region" description="Polar residues" evidence="1">
    <location>
        <begin position="33"/>
        <end position="42"/>
    </location>
</feature>
<keyword evidence="2" id="KW-1133">Transmembrane helix</keyword>
<accession>A0A1Y1MX86</accession>
<feature type="transmembrane region" description="Helical" evidence="2">
    <location>
        <begin position="60"/>
        <end position="77"/>
    </location>
</feature>
<proteinExistence type="predicted"/>
<keyword evidence="2" id="KW-0812">Transmembrane</keyword>
<feature type="compositionally biased region" description="Low complexity" evidence="1">
    <location>
        <begin position="133"/>
        <end position="168"/>
    </location>
</feature>
<feature type="compositionally biased region" description="Pro residues" evidence="1">
    <location>
        <begin position="169"/>
        <end position="186"/>
    </location>
</feature>
<feature type="compositionally biased region" description="Low complexity" evidence="1">
    <location>
        <begin position="245"/>
        <end position="266"/>
    </location>
</feature>
<feature type="compositionally biased region" description="Polar residues" evidence="1">
    <location>
        <begin position="267"/>
        <end position="276"/>
    </location>
</feature>
<evidence type="ECO:0000256" key="1">
    <source>
        <dbReference type="SAM" id="MobiDB-lite"/>
    </source>
</evidence>
<evidence type="ECO:0000256" key="2">
    <source>
        <dbReference type="SAM" id="Phobius"/>
    </source>
</evidence>
<protein>
    <submittedName>
        <fullName evidence="3">Uncharacterized protein</fullName>
    </submittedName>
</protein>
<name>A0A1Y1MX86_PHOPY</name>
<sequence length="382" mass="39379">MAPMDLKEYGDAQLETGLLRTHEEEKIPFTPTGLEQSQTGPTYHQPDHKESRKMSSHRRVVIMVMLSLLLGFGVALAKSPSFPSSCMGWTRVNENIHTKAARSFLEKRADASVTNATTPGVPTEKSESGTGQGQPTTSTTSATPIASSHESTTSTTSSTISHSSVPSPASTPEPSTPSPSIIPPVSPTSSTSPSPTPASPSTTSQAPESTPSGTSSTRHETVSESSSSSVTPVSSSSMLPKDDLSSFSSSFSSTSSSIAPSTAPSSRFTGPSSTPRETPKSSAPAVSTASSSPEAASTSSKIEKTITTGRVATTSPVRNIYTTTLPDGGTRTITSTSWVAIVPTDKSTADGGPQLQNHAPKAQGHFTLIIAAGTLAVGMLLI</sequence>
<feature type="compositionally biased region" description="Low complexity" evidence="1">
    <location>
        <begin position="223"/>
        <end position="237"/>
    </location>
</feature>
<feature type="region of interest" description="Disordered" evidence="1">
    <location>
        <begin position="107"/>
        <end position="304"/>
    </location>
</feature>
<feature type="region of interest" description="Disordered" evidence="1">
    <location>
        <begin position="21"/>
        <end position="55"/>
    </location>
</feature>
<dbReference type="AlphaFoldDB" id="A0A1Y1MX86"/>
<feature type="compositionally biased region" description="Low complexity" evidence="1">
    <location>
        <begin position="280"/>
        <end position="304"/>
    </location>
</feature>
<dbReference type="EMBL" id="GEZM01021237">
    <property type="protein sequence ID" value="JAV89065.1"/>
    <property type="molecule type" value="Transcribed_RNA"/>
</dbReference>
<evidence type="ECO:0000313" key="3">
    <source>
        <dbReference type="EMBL" id="JAV89065.1"/>
    </source>
</evidence>